<evidence type="ECO:0000313" key="8">
    <source>
        <dbReference type="EMBL" id="MBB6167947.1"/>
    </source>
</evidence>
<evidence type="ECO:0000256" key="1">
    <source>
        <dbReference type="ARBA" id="ARBA00004442"/>
    </source>
</evidence>
<evidence type="ECO:0000256" key="4">
    <source>
        <dbReference type="ARBA" id="ARBA00023237"/>
    </source>
</evidence>
<gene>
    <name evidence="8" type="ORF">HNQ73_001570</name>
</gene>
<dbReference type="AlphaFoldDB" id="A0A841K613"/>
<comment type="caution">
    <text evidence="8">The sequence shown here is derived from an EMBL/GenBank/DDBJ whole genome shotgun (WGS) entry which is preliminary data.</text>
</comment>
<accession>A0A841K613</accession>
<evidence type="ECO:0000313" key="9">
    <source>
        <dbReference type="Proteomes" id="UP000588017"/>
    </source>
</evidence>
<evidence type="ECO:0000256" key="6">
    <source>
        <dbReference type="SAM" id="SignalP"/>
    </source>
</evidence>
<keyword evidence="9" id="KW-1185">Reference proteome</keyword>
<evidence type="ECO:0000256" key="3">
    <source>
        <dbReference type="ARBA" id="ARBA00023136"/>
    </source>
</evidence>
<name>A0A841K613_9HYPH</name>
<evidence type="ECO:0000256" key="2">
    <source>
        <dbReference type="ARBA" id="ARBA00022729"/>
    </source>
</evidence>
<dbReference type="Pfam" id="PF13505">
    <property type="entry name" value="OMP_b-brl"/>
    <property type="match status" value="1"/>
</dbReference>
<feature type="domain" description="Outer membrane protein beta-barrel" evidence="7">
    <location>
        <begin position="41"/>
        <end position="261"/>
    </location>
</feature>
<dbReference type="PANTHER" id="PTHR34001:SF3">
    <property type="entry name" value="BLL7405 PROTEIN"/>
    <property type="match status" value="1"/>
</dbReference>
<feature type="signal peptide" evidence="6">
    <location>
        <begin position="1"/>
        <end position="21"/>
    </location>
</feature>
<organism evidence="8 9">
    <name type="scientific">Chelatococcus composti</name>
    <dbReference type="NCBI Taxonomy" id="1743235"/>
    <lineage>
        <taxon>Bacteria</taxon>
        <taxon>Pseudomonadati</taxon>
        <taxon>Pseudomonadota</taxon>
        <taxon>Alphaproteobacteria</taxon>
        <taxon>Hyphomicrobiales</taxon>
        <taxon>Chelatococcaceae</taxon>
        <taxon>Chelatococcus</taxon>
    </lineage>
</organism>
<dbReference type="RefSeq" id="WP_183333941.1">
    <property type="nucleotide sequence ID" value="NZ_BMHX01000003.1"/>
</dbReference>
<evidence type="ECO:0000256" key="5">
    <source>
        <dbReference type="ARBA" id="ARBA00038306"/>
    </source>
</evidence>
<keyword evidence="4" id="KW-0998">Cell outer membrane</keyword>
<keyword evidence="2 6" id="KW-0732">Signal</keyword>
<dbReference type="SUPFAM" id="SSF56925">
    <property type="entry name" value="OMPA-like"/>
    <property type="match status" value="1"/>
</dbReference>
<dbReference type="Gene3D" id="2.40.160.20">
    <property type="match status" value="1"/>
</dbReference>
<sequence length="261" mass="27777">MRALRTSISILALAIAGPALAADLPSRHVAPAAPAVAPIFTWTGFYAGVNIGGAWEHGSLHVRDEDTLQSINLGAALGLRESDSGGFTGGAQIGYNYQIGQFVLGAEADFNYINVNRRIAGTVVDHEGDGGSVFAKATVNWYGTVRARLGFTPTERLLVYATGGLAYGQVKHRMSVADDIGEDSWAGRGNHTQWGWTLGAGLEYAITNNLTLRGEYLYVDLGDKNTRLGYTGTDAALAGDTLTLKSDTQFSVVRAGLNYKF</sequence>
<feature type="chain" id="PRO_5032595529" evidence="6">
    <location>
        <begin position="22"/>
        <end position="261"/>
    </location>
</feature>
<dbReference type="EMBL" id="JACHEH010000003">
    <property type="protein sequence ID" value="MBB6167947.1"/>
    <property type="molecule type" value="Genomic_DNA"/>
</dbReference>
<dbReference type="GO" id="GO:0009279">
    <property type="term" value="C:cell outer membrane"/>
    <property type="evidence" value="ECO:0007669"/>
    <property type="project" value="UniProtKB-SubCell"/>
</dbReference>
<reference evidence="8 9" key="1">
    <citation type="submission" date="2020-08" db="EMBL/GenBank/DDBJ databases">
        <title>Genomic Encyclopedia of Type Strains, Phase IV (KMG-IV): sequencing the most valuable type-strain genomes for metagenomic binning, comparative biology and taxonomic classification.</title>
        <authorList>
            <person name="Goeker M."/>
        </authorList>
    </citation>
    <scope>NUCLEOTIDE SEQUENCE [LARGE SCALE GENOMIC DNA]</scope>
    <source>
        <strain evidence="8 9">DSM 101465</strain>
    </source>
</reference>
<proteinExistence type="inferred from homology"/>
<dbReference type="InterPro" id="IPR011250">
    <property type="entry name" value="OMP/PagP_B-barrel"/>
</dbReference>
<dbReference type="InterPro" id="IPR027385">
    <property type="entry name" value="Beta-barrel_OMP"/>
</dbReference>
<evidence type="ECO:0000259" key="7">
    <source>
        <dbReference type="Pfam" id="PF13505"/>
    </source>
</evidence>
<dbReference type="PANTHER" id="PTHR34001">
    <property type="entry name" value="BLL7405 PROTEIN"/>
    <property type="match status" value="1"/>
</dbReference>
<dbReference type="InterPro" id="IPR051692">
    <property type="entry name" value="OMP-like"/>
</dbReference>
<dbReference type="Proteomes" id="UP000588017">
    <property type="component" value="Unassembled WGS sequence"/>
</dbReference>
<comment type="similarity">
    <text evidence="5">Belongs to the Omp25/RopB family.</text>
</comment>
<protein>
    <submittedName>
        <fullName evidence="8">Outer membrane immunogenic protein</fullName>
    </submittedName>
</protein>
<keyword evidence="3" id="KW-0472">Membrane</keyword>
<comment type="subcellular location">
    <subcellularLocation>
        <location evidence="1">Cell outer membrane</location>
    </subcellularLocation>
</comment>